<keyword evidence="2" id="KW-1185">Reference proteome</keyword>
<evidence type="ECO:0000313" key="2">
    <source>
        <dbReference type="Proteomes" id="UP001279734"/>
    </source>
</evidence>
<dbReference type="AlphaFoldDB" id="A0AAD3TJ38"/>
<comment type="caution">
    <text evidence="1">The sequence shown here is derived from an EMBL/GenBank/DDBJ whole genome shotgun (WGS) entry which is preliminary data.</text>
</comment>
<evidence type="ECO:0000313" key="1">
    <source>
        <dbReference type="EMBL" id="GMH29916.1"/>
    </source>
</evidence>
<reference evidence="1" key="1">
    <citation type="submission" date="2023-05" db="EMBL/GenBank/DDBJ databases">
        <title>Nepenthes gracilis genome sequencing.</title>
        <authorList>
            <person name="Fukushima K."/>
        </authorList>
    </citation>
    <scope>NUCLEOTIDE SEQUENCE</scope>
    <source>
        <strain evidence="1">SING2019-196</strain>
    </source>
</reference>
<gene>
    <name evidence="1" type="ORF">Nepgr_031759</name>
</gene>
<protein>
    <submittedName>
        <fullName evidence="1">Uncharacterized protein</fullName>
    </submittedName>
</protein>
<accession>A0AAD3TJ38</accession>
<name>A0AAD3TJ38_NEPGR</name>
<organism evidence="1 2">
    <name type="scientific">Nepenthes gracilis</name>
    <name type="common">Slender pitcher plant</name>
    <dbReference type="NCBI Taxonomy" id="150966"/>
    <lineage>
        <taxon>Eukaryota</taxon>
        <taxon>Viridiplantae</taxon>
        <taxon>Streptophyta</taxon>
        <taxon>Embryophyta</taxon>
        <taxon>Tracheophyta</taxon>
        <taxon>Spermatophyta</taxon>
        <taxon>Magnoliopsida</taxon>
        <taxon>eudicotyledons</taxon>
        <taxon>Gunneridae</taxon>
        <taxon>Pentapetalae</taxon>
        <taxon>Caryophyllales</taxon>
        <taxon>Nepenthaceae</taxon>
        <taxon>Nepenthes</taxon>
    </lineage>
</organism>
<dbReference type="EMBL" id="BSYO01000037">
    <property type="protein sequence ID" value="GMH29916.1"/>
    <property type="molecule type" value="Genomic_DNA"/>
</dbReference>
<proteinExistence type="predicted"/>
<dbReference type="Proteomes" id="UP001279734">
    <property type="component" value="Unassembled WGS sequence"/>
</dbReference>
<sequence length="188" mass="20862">MQVALLFIADPARMSLGSWWLNCYVKLLTAAGMVQCLILAVDAVLDVLDAGSYWCCNPVCTGSNAVFARLRLSPNCRSGFKSRFRFDTNCRSRIASHMPISIAVAFDCIKPNAIGSFIPVLELSCRSRIVIGFGLLAGFACAWEPVWMPFQTYGRFEITVADLDLQWPVRFWVATLVTLQYAFATDVA</sequence>